<comment type="subcellular location">
    <subcellularLocation>
        <location evidence="1">Membrane</location>
        <topology evidence="1">Multi-pass membrane protein</topology>
    </subcellularLocation>
</comment>
<feature type="transmembrane region" description="Helical" evidence="5">
    <location>
        <begin position="79"/>
        <end position="102"/>
    </location>
</feature>
<dbReference type="AlphaFoldDB" id="A0A9X3R9D5"/>
<comment type="caution">
    <text evidence="6">The sequence shown here is derived from an EMBL/GenBank/DDBJ whole genome shotgun (WGS) entry which is preliminary data.</text>
</comment>
<protein>
    <submittedName>
        <fullName evidence="6">Energy-coupling factor transporter transmembrane protein EcfT</fullName>
    </submittedName>
</protein>
<keyword evidence="7" id="KW-1185">Reference proteome</keyword>
<feature type="transmembrane region" description="Helical" evidence="5">
    <location>
        <begin position="43"/>
        <end position="72"/>
    </location>
</feature>
<dbReference type="Pfam" id="PF02361">
    <property type="entry name" value="CbiQ"/>
    <property type="match status" value="1"/>
</dbReference>
<dbReference type="GO" id="GO:0005886">
    <property type="term" value="C:plasma membrane"/>
    <property type="evidence" value="ECO:0007669"/>
    <property type="project" value="UniProtKB-ARBA"/>
</dbReference>
<feature type="transmembrane region" description="Helical" evidence="5">
    <location>
        <begin position="252"/>
        <end position="271"/>
    </location>
</feature>
<keyword evidence="2 5" id="KW-0812">Transmembrane</keyword>
<dbReference type="Proteomes" id="UP001152172">
    <property type="component" value="Unassembled WGS sequence"/>
</dbReference>
<reference evidence="6" key="1">
    <citation type="submission" date="2022-05" db="EMBL/GenBank/DDBJ databases">
        <authorList>
            <person name="Colautti A."/>
            <person name="Iacumin L."/>
        </authorList>
    </citation>
    <scope>NUCLEOTIDE SEQUENCE</scope>
    <source>
        <strain evidence="6">DSM 30747</strain>
    </source>
</reference>
<proteinExistence type="predicted"/>
<evidence type="ECO:0000256" key="1">
    <source>
        <dbReference type="ARBA" id="ARBA00004141"/>
    </source>
</evidence>
<feature type="transmembrane region" description="Helical" evidence="5">
    <location>
        <begin position="194"/>
        <end position="210"/>
    </location>
</feature>
<gene>
    <name evidence="6" type="ORF">M9R61_08240</name>
</gene>
<dbReference type="InterPro" id="IPR003339">
    <property type="entry name" value="ABC/ECF_trnsptr_transmembrane"/>
</dbReference>
<feature type="transmembrane region" description="Helical" evidence="5">
    <location>
        <begin position="108"/>
        <end position="130"/>
    </location>
</feature>
<evidence type="ECO:0000256" key="5">
    <source>
        <dbReference type="SAM" id="Phobius"/>
    </source>
</evidence>
<accession>A0A9X3R9D5</accession>
<evidence type="ECO:0000256" key="3">
    <source>
        <dbReference type="ARBA" id="ARBA00022989"/>
    </source>
</evidence>
<organism evidence="6 7">
    <name type="scientific">Psychrobacillus psychrodurans</name>
    <dbReference type="NCBI Taxonomy" id="126157"/>
    <lineage>
        <taxon>Bacteria</taxon>
        <taxon>Bacillati</taxon>
        <taxon>Bacillota</taxon>
        <taxon>Bacilli</taxon>
        <taxon>Bacillales</taxon>
        <taxon>Bacillaceae</taxon>
        <taxon>Psychrobacillus</taxon>
    </lineage>
</organism>
<dbReference type="CDD" id="cd16914">
    <property type="entry name" value="EcfT"/>
    <property type="match status" value="1"/>
</dbReference>
<dbReference type="RefSeq" id="WP_269921726.1">
    <property type="nucleotide sequence ID" value="NZ_JAMKBI010000005.1"/>
</dbReference>
<evidence type="ECO:0000313" key="7">
    <source>
        <dbReference type="Proteomes" id="UP001152172"/>
    </source>
</evidence>
<dbReference type="EMBL" id="JAMKBI010000005">
    <property type="protein sequence ID" value="MCZ8533324.1"/>
    <property type="molecule type" value="Genomic_DNA"/>
</dbReference>
<keyword evidence="3 5" id="KW-1133">Transmembrane helix</keyword>
<evidence type="ECO:0000256" key="2">
    <source>
        <dbReference type="ARBA" id="ARBA00022692"/>
    </source>
</evidence>
<name>A0A9X3R9D5_9BACI</name>
<evidence type="ECO:0000256" key="4">
    <source>
        <dbReference type="ARBA" id="ARBA00023136"/>
    </source>
</evidence>
<keyword evidence="4 5" id="KW-0472">Membrane</keyword>
<sequence>MEWVKKLEDKLSLEYIKQELLRTAFSTEKSFFTQLDPRILLAWYAYFAIVPWFIYEHVTLVGYLLFMVILTVIARVSPLILTVLAVGLAGEILLLGFIALLFGGDLSIVAPMFWLSIKLAVISLASVTVFSSINPEKFSDALLRLGAPAQFSFSVAYAYRILPTLLEEFQQIILSYRLRGLAPSKNGVLYFRKIYYYITMLIKSFYPLILNSAKRSRTTVEALEIKGFSYAAKDKHVLKMKTNYLQTSQMDWLFLLLTGCYVVIVHSLQLIL</sequence>
<evidence type="ECO:0000313" key="6">
    <source>
        <dbReference type="EMBL" id="MCZ8533324.1"/>
    </source>
</evidence>